<dbReference type="CDD" id="cd00090">
    <property type="entry name" value="HTH_ARSR"/>
    <property type="match status" value="1"/>
</dbReference>
<dbReference type="SUPFAM" id="SSF46785">
    <property type="entry name" value="Winged helix' DNA-binding domain"/>
    <property type="match status" value="1"/>
</dbReference>
<gene>
    <name evidence="2" type="ORF">EV383_3423</name>
</gene>
<feature type="domain" description="HTH arsR-type" evidence="1">
    <location>
        <begin position="11"/>
        <end position="85"/>
    </location>
</feature>
<dbReference type="Proteomes" id="UP000291591">
    <property type="component" value="Unassembled WGS sequence"/>
</dbReference>
<dbReference type="Gene3D" id="1.10.10.10">
    <property type="entry name" value="Winged helix-like DNA-binding domain superfamily/Winged helix DNA-binding domain"/>
    <property type="match status" value="1"/>
</dbReference>
<name>A0A4Q7UXB2_PSEST</name>
<protein>
    <submittedName>
        <fullName evidence="2">ArsR family transcriptional regulator</fullName>
    </submittedName>
</protein>
<evidence type="ECO:0000313" key="3">
    <source>
        <dbReference type="Proteomes" id="UP000291591"/>
    </source>
</evidence>
<dbReference type="AlphaFoldDB" id="A0A4Q7UXB2"/>
<dbReference type="SMART" id="SM00418">
    <property type="entry name" value="HTH_ARSR"/>
    <property type="match status" value="1"/>
</dbReference>
<organism evidence="2 3">
    <name type="scientific">Pseudonocardia sediminis</name>
    <dbReference type="NCBI Taxonomy" id="1397368"/>
    <lineage>
        <taxon>Bacteria</taxon>
        <taxon>Bacillati</taxon>
        <taxon>Actinomycetota</taxon>
        <taxon>Actinomycetes</taxon>
        <taxon>Pseudonocardiales</taxon>
        <taxon>Pseudonocardiaceae</taxon>
        <taxon>Pseudonocardia</taxon>
    </lineage>
</organism>
<comment type="caution">
    <text evidence="2">The sequence shown here is derived from an EMBL/GenBank/DDBJ whole genome shotgun (WGS) entry which is preliminary data.</text>
</comment>
<accession>A0A4Q7UXB2</accession>
<dbReference type="RefSeq" id="WP_130290813.1">
    <property type="nucleotide sequence ID" value="NZ_SHKL01000001.1"/>
</dbReference>
<dbReference type="EMBL" id="SHKL01000001">
    <property type="protein sequence ID" value="RZT86526.1"/>
    <property type="molecule type" value="Genomic_DNA"/>
</dbReference>
<keyword evidence="3" id="KW-1185">Reference proteome</keyword>
<dbReference type="InterPro" id="IPR036390">
    <property type="entry name" value="WH_DNA-bd_sf"/>
</dbReference>
<dbReference type="InterPro" id="IPR036388">
    <property type="entry name" value="WH-like_DNA-bd_sf"/>
</dbReference>
<reference evidence="2 3" key="1">
    <citation type="submission" date="2019-02" db="EMBL/GenBank/DDBJ databases">
        <title>Sequencing the genomes of 1000 actinobacteria strains.</title>
        <authorList>
            <person name="Klenk H.-P."/>
        </authorList>
    </citation>
    <scope>NUCLEOTIDE SEQUENCE [LARGE SCALE GENOMIC DNA]</scope>
    <source>
        <strain evidence="2 3">DSM 45779</strain>
    </source>
</reference>
<dbReference type="InterPro" id="IPR011991">
    <property type="entry name" value="ArsR-like_HTH"/>
</dbReference>
<evidence type="ECO:0000259" key="1">
    <source>
        <dbReference type="SMART" id="SM00418"/>
    </source>
</evidence>
<dbReference type="GO" id="GO:0003700">
    <property type="term" value="F:DNA-binding transcription factor activity"/>
    <property type="evidence" value="ECO:0007669"/>
    <property type="project" value="InterPro"/>
</dbReference>
<dbReference type="OrthoDB" id="9788770at2"/>
<dbReference type="InterPro" id="IPR001845">
    <property type="entry name" value="HTH_ArsR_DNA-bd_dom"/>
</dbReference>
<dbReference type="Pfam" id="PF12840">
    <property type="entry name" value="HTH_20"/>
    <property type="match status" value="1"/>
</dbReference>
<proteinExistence type="predicted"/>
<sequence>MQQTAVISDPAVAAVALDPVRARMLRALTEPGSATTLAPVLGLSRQNVNHHLRALESHGLVQLVEERRRGNMTERVMQAVAGAFVVSPQAWALLAPDPDRSPDRLSAQWLLALGARLVRDVGNLITGADRAGQRVATFAVDGEIRFASPERRAEFTRELADAVAGLVARYHDENAEGGRPHRLVVGLHPTVAAADTTAGTPTDTEDPR</sequence>
<evidence type="ECO:0000313" key="2">
    <source>
        <dbReference type="EMBL" id="RZT86526.1"/>
    </source>
</evidence>